<feature type="compositionally biased region" description="Polar residues" evidence="2">
    <location>
        <begin position="537"/>
        <end position="553"/>
    </location>
</feature>
<evidence type="ECO:0000256" key="2">
    <source>
        <dbReference type="SAM" id="MobiDB-lite"/>
    </source>
</evidence>
<evidence type="ECO:0000313" key="3">
    <source>
        <dbReference type="EMBL" id="KPM10352.1"/>
    </source>
</evidence>
<feature type="region of interest" description="Disordered" evidence="2">
    <location>
        <begin position="370"/>
        <end position="412"/>
    </location>
</feature>
<dbReference type="OrthoDB" id="10062814at2759"/>
<proteinExistence type="predicted"/>
<feature type="compositionally biased region" description="Polar residues" evidence="2">
    <location>
        <begin position="429"/>
        <end position="443"/>
    </location>
</feature>
<feature type="compositionally biased region" description="Polar residues" evidence="2">
    <location>
        <begin position="403"/>
        <end position="412"/>
    </location>
</feature>
<name>A0A132AH77_SARSC</name>
<evidence type="ECO:0000256" key="1">
    <source>
        <dbReference type="SAM" id="Coils"/>
    </source>
</evidence>
<feature type="region of interest" description="Disordered" evidence="2">
    <location>
        <begin position="429"/>
        <end position="578"/>
    </location>
</feature>
<feature type="compositionally biased region" description="Low complexity" evidence="2">
    <location>
        <begin position="488"/>
        <end position="500"/>
    </location>
</feature>
<feature type="compositionally biased region" description="Polar residues" evidence="2">
    <location>
        <begin position="451"/>
        <end position="473"/>
    </location>
</feature>
<dbReference type="VEuPathDB" id="VectorBase:SSCA010502"/>
<gene>
    <name evidence="3" type="ORF">QR98_0089070</name>
</gene>
<comment type="caution">
    <text evidence="3">The sequence shown here is derived from an EMBL/GenBank/DDBJ whole genome shotgun (WGS) entry which is preliminary data.</text>
</comment>
<feature type="compositionally biased region" description="Low complexity" evidence="2">
    <location>
        <begin position="554"/>
        <end position="567"/>
    </location>
</feature>
<reference evidence="3 4" key="1">
    <citation type="journal article" date="2015" name="Parasit. Vectors">
        <title>Draft genome of the scabies mite.</title>
        <authorList>
            <person name="Rider S.D.Jr."/>
            <person name="Morgan M.S."/>
            <person name="Arlian L.G."/>
        </authorList>
    </citation>
    <scope>NUCLEOTIDE SEQUENCE [LARGE SCALE GENOMIC DNA]</scope>
    <source>
        <strain evidence="3">Arlian Lab</strain>
    </source>
</reference>
<keyword evidence="1" id="KW-0175">Coiled coil</keyword>
<feature type="compositionally biased region" description="Polar residues" evidence="2">
    <location>
        <begin position="501"/>
        <end position="525"/>
    </location>
</feature>
<dbReference type="Proteomes" id="UP000616769">
    <property type="component" value="Unassembled WGS sequence"/>
</dbReference>
<organism evidence="3 4">
    <name type="scientific">Sarcoptes scabiei</name>
    <name type="common">Itch mite</name>
    <name type="synonym">Acarus scabiei</name>
    <dbReference type="NCBI Taxonomy" id="52283"/>
    <lineage>
        <taxon>Eukaryota</taxon>
        <taxon>Metazoa</taxon>
        <taxon>Ecdysozoa</taxon>
        <taxon>Arthropoda</taxon>
        <taxon>Chelicerata</taxon>
        <taxon>Arachnida</taxon>
        <taxon>Acari</taxon>
        <taxon>Acariformes</taxon>
        <taxon>Sarcoptiformes</taxon>
        <taxon>Astigmata</taxon>
        <taxon>Psoroptidia</taxon>
        <taxon>Sarcoptoidea</taxon>
        <taxon>Sarcoptidae</taxon>
        <taxon>Sarcoptinae</taxon>
        <taxon>Sarcoptes</taxon>
    </lineage>
</organism>
<feature type="compositionally biased region" description="Polar residues" evidence="2">
    <location>
        <begin position="568"/>
        <end position="578"/>
    </location>
</feature>
<protein>
    <recommendedName>
        <fullName evidence="5">Caprin-1 dimerization domain-containing protein</fullName>
    </recommendedName>
</protein>
<dbReference type="EMBL" id="JXLN01014997">
    <property type="protein sequence ID" value="KPM10352.1"/>
    <property type="molecule type" value="Genomic_DNA"/>
</dbReference>
<evidence type="ECO:0000313" key="4">
    <source>
        <dbReference type="Proteomes" id="UP000616769"/>
    </source>
</evidence>
<evidence type="ECO:0008006" key="5">
    <source>
        <dbReference type="Google" id="ProtNLM"/>
    </source>
</evidence>
<accession>A0A132AH77</accession>
<dbReference type="AlphaFoldDB" id="A0A132AH77"/>
<feature type="coiled-coil region" evidence="1">
    <location>
        <begin position="42"/>
        <end position="75"/>
    </location>
</feature>
<sequence>MPAAAVVVSKEEKINGCVGSLGSNDLKTPSNGASQDPAKIANTIIEKKIRNLEKRKARLLEIKNLEDKGNQLEQDQVVAVKKLDGVSEMIDILKEINKNVTDSLNENTKQQKKHLKKEQQDRISERTQFELDRFKFMIQIQNILLKIFSKNLSLKNESANNLNLEEKHIDALNNLACNSIDREEIDNYAEKMQLILDGSKKESLNGVSCLEMKGILTKLIENYNTGKEETLQSQISSKIEPIASNKLQVDESATDSKFTVANVEDLSQNQLPRSTEELVSKESIEVDLQKDPAIVASGYGYPSFSSSNDQSNVTNCPINFLLPSSTNASGMEFPLIFSTVSVGSIPTQTFTNQNYSGFIPNKIPVFGSSKVSSNPIEYVDNNTKDGDKKSTSLSNQAEKDQSQTKIVLNETNDISSLSESNFQEKFNGEWTSQENNPSSNQDTIPDHGTKRSNNYRNPNFSRRGNPRGQQSNVFRGRSPKNFGGYFNSQTSQQQLKQQLSNPAQPNSNFQRISKFNSNRPINRQNGAPGIPNGGFRGNNSFRSNDKSSNTGRKNFNNQNSSQDSNSSLNEFKQKNQSQ</sequence>